<comment type="caution">
    <text evidence="1">The sequence shown here is derived from an EMBL/GenBank/DDBJ whole genome shotgun (WGS) entry which is preliminary data.</text>
</comment>
<dbReference type="EMBL" id="CM047750">
    <property type="protein sequence ID" value="KAJ0007253.1"/>
    <property type="molecule type" value="Genomic_DNA"/>
</dbReference>
<proteinExistence type="predicted"/>
<gene>
    <name evidence="1" type="ORF">Pint_28875</name>
</gene>
<dbReference type="Proteomes" id="UP001163603">
    <property type="component" value="Chromosome 15"/>
</dbReference>
<protein>
    <submittedName>
        <fullName evidence="1">Uncharacterized protein</fullName>
    </submittedName>
</protein>
<name>A0ACC0WYZ5_9ROSI</name>
<sequence length="115" mass="12565">MQSVVSQTSCCSSSQPLAMSVKKTLSLKSKSKKEEAGKKDYGNSSKRRRFDSCFSFREISIEPEGSSLRDVDSSELKSKIVRWAKAVVAYARQVSGKFGSTRGSDKSGGENSPRT</sequence>
<organism evidence="1 2">
    <name type="scientific">Pistacia integerrima</name>
    <dbReference type="NCBI Taxonomy" id="434235"/>
    <lineage>
        <taxon>Eukaryota</taxon>
        <taxon>Viridiplantae</taxon>
        <taxon>Streptophyta</taxon>
        <taxon>Embryophyta</taxon>
        <taxon>Tracheophyta</taxon>
        <taxon>Spermatophyta</taxon>
        <taxon>Magnoliopsida</taxon>
        <taxon>eudicotyledons</taxon>
        <taxon>Gunneridae</taxon>
        <taxon>Pentapetalae</taxon>
        <taxon>rosids</taxon>
        <taxon>malvids</taxon>
        <taxon>Sapindales</taxon>
        <taxon>Anacardiaceae</taxon>
        <taxon>Pistacia</taxon>
    </lineage>
</organism>
<accession>A0ACC0WYZ5</accession>
<evidence type="ECO:0000313" key="1">
    <source>
        <dbReference type="EMBL" id="KAJ0007253.1"/>
    </source>
</evidence>
<reference evidence="2" key="1">
    <citation type="journal article" date="2023" name="G3 (Bethesda)">
        <title>Genome assembly and association tests identify interacting loci associated with vigor, precocity, and sex in interspecific pistachio rootstocks.</title>
        <authorList>
            <person name="Palmer W."/>
            <person name="Jacygrad E."/>
            <person name="Sagayaradj S."/>
            <person name="Cavanaugh K."/>
            <person name="Han R."/>
            <person name="Bertier L."/>
            <person name="Beede B."/>
            <person name="Kafkas S."/>
            <person name="Golino D."/>
            <person name="Preece J."/>
            <person name="Michelmore R."/>
        </authorList>
    </citation>
    <scope>NUCLEOTIDE SEQUENCE [LARGE SCALE GENOMIC DNA]</scope>
</reference>
<evidence type="ECO:0000313" key="2">
    <source>
        <dbReference type="Proteomes" id="UP001163603"/>
    </source>
</evidence>
<keyword evidence="2" id="KW-1185">Reference proteome</keyword>